<dbReference type="SUPFAM" id="SSF55021">
    <property type="entry name" value="ACT-like"/>
    <property type="match status" value="2"/>
</dbReference>
<evidence type="ECO:0000313" key="3">
    <source>
        <dbReference type="Proteomes" id="UP001266357"/>
    </source>
</evidence>
<proteinExistence type="predicted"/>
<gene>
    <name evidence="2" type="ORF">RM573_01175</name>
</gene>
<evidence type="ECO:0000259" key="1">
    <source>
        <dbReference type="Pfam" id="PF13840"/>
    </source>
</evidence>
<dbReference type="PANTHER" id="PTHR31131">
    <property type="entry name" value="CHROMOSOME 1, WHOLE GENOME SHOTGUN SEQUENCE"/>
    <property type="match status" value="1"/>
</dbReference>
<accession>A0ABU2ZW84</accession>
<keyword evidence="3" id="KW-1185">Reference proteome</keyword>
<organism evidence="2 3">
    <name type="scientific">Thalassotalea castellviae</name>
    <dbReference type="NCBI Taxonomy" id="3075612"/>
    <lineage>
        <taxon>Bacteria</taxon>
        <taxon>Pseudomonadati</taxon>
        <taxon>Pseudomonadota</taxon>
        <taxon>Gammaproteobacteria</taxon>
        <taxon>Alteromonadales</taxon>
        <taxon>Colwelliaceae</taxon>
        <taxon>Thalassotalea</taxon>
    </lineage>
</organism>
<dbReference type="Proteomes" id="UP001266357">
    <property type="component" value="Unassembled WGS sequence"/>
</dbReference>
<dbReference type="InterPro" id="IPR027795">
    <property type="entry name" value="CASTOR_ACT_dom"/>
</dbReference>
<sequence length="124" mass="13773">MLTLKLLKENFSIHSLAVDSKIPAKVFDAPIYFIGKTYDEVSIVLPSSIHIDSEDVESDWQALEVVGPLDFNLTGILSSISTVLANEKISIFAISTFDTDYILVKTNKVNDAVSALRKNHYQII</sequence>
<feature type="domain" description="CASTOR ACT" evidence="1">
    <location>
        <begin position="56"/>
        <end position="118"/>
    </location>
</feature>
<dbReference type="InterPro" id="IPR045865">
    <property type="entry name" value="ACT-like_dom_sf"/>
</dbReference>
<dbReference type="Gene3D" id="3.30.2130.10">
    <property type="entry name" value="VC0802-like"/>
    <property type="match status" value="1"/>
</dbReference>
<evidence type="ECO:0000313" key="2">
    <source>
        <dbReference type="EMBL" id="MDT0602201.1"/>
    </source>
</evidence>
<comment type="caution">
    <text evidence="2">The sequence shown here is derived from an EMBL/GenBank/DDBJ whole genome shotgun (WGS) entry which is preliminary data.</text>
</comment>
<dbReference type="EMBL" id="JAVRIF010000001">
    <property type="protein sequence ID" value="MDT0602201.1"/>
    <property type="molecule type" value="Genomic_DNA"/>
</dbReference>
<dbReference type="RefSeq" id="WP_311576000.1">
    <property type="nucleotide sequence ID" value="NZ_JAVRIF010000001.1"/>
</dbReference>
<dbReference type="InterPro" id="IPR051719">
    <property type="entry name" value="CASTOR_mTORC1"/>
</dbReference>
<reference evidence="2 3" key="1">
    <citation type="submission" date="2023-09" db="EMBL/GenBank/DDBJ databases">
        <authorList>
            <person name="Rey-Velasco X."/>
        </authorList>
    </citation>
    <scope>NUCLEOTIDE SEQUENCE [LARGE SCALE GENOMIC DNA]</scope>
    <source>
        <strain evidence="2 3">W431</strain>
    </source>
</reference>
<name>A0ABU2ZW84_9GAMM</name>
<dbReference type="Pfam" id="PF13840">
    <property type="entry name" value="ACT_7"/>
    <property type="match status" value="1"/>
</dbReference>
<protein>
    <submittedName>
        <fullName evidence="2">ACT domain-containing protein</fullName>
    </submittedName>
</protein>
<dbReference type="PANTHER" id="PTHR31131:SF6">
    <property type="entry name" value="CASTOR ACT DOMAIN-CONTAINING PROTEIN"/>
    <property type="match status" value="1"/>
</dbReference>
<dbReference type="InterPro" id="IPR016540">
    <property type="entry name" value="UCP008459"/>
</dbReference>
<dbReference type="PIRSF" id="PIRSF008459">
    <property type="entry name" value="UCP008459"/>
    <property type="match status" value="1"/>
</dbReference>